<keyword evidence="2 4" id="KW-0238">DNA-binding</keyword>
<evidence type="ECO:0000256" key="2">
    <source>
        <dbReference type="ARBA" id="ARBA00023125"/>
    </source>
</evidence>
<dbReference type="PROSITE" id="PS50977">
    <property type="entry name" value="HTH_TETR_2"/>
    <property type="match status" value="1"/>
</dbReference>
<dbReference type="Pfam" id="PF21993">
    <property type="entry name" value="TetR_C_13_2"/>
    <property type="match status" value="1"/>
</dbReference>
<organism evidence="6 7">
    <name type="scientific">Haliangium ochraceum (strain DSM 14365 / JCM 11303 / SMP-2)</name>
    <dbReference type="NCBI Taxonomy" id="502025"/>
    <lineage>
        <taxon>Bacteria</taxon>
        <taxon>Pseudomonadati</taxon>
        <taxon>Myxococcota</taxon>
        <taxon>Polyangia</taxon>
        <taxon>Haliangiales</taxon>
        <taxon>Kofleriaceae</taxon>
        <taxon>Haliangium</taxon>
    </lineage>
</organism>
<dbReference type="OrthoDB" id="9809772at2"/>
<keyword evidence="3" id="KW-0804">Transcription</keyword>
<evidence type="ECO:0000313" key="6">
    <source>
        <dbReference type="EMBL" id="ACY14289.1"/>
    </source>
</evidence>
<dbReference type="HOGENOM" id="CLU_069356_28_1_7"/>
<dbReference type="Gene3D" id="1.10.357.10">
    <property type="entry name" value="Tetracycline Repressor, domain 2"/>
    <property type="match status" value="1"/>
</dbReference>
<keyword evidence="1" id="KW-0805">Transcription regulation</keyword>
<dbReference type="eggNOG" id="COG1309">
    <property type="taxonomic scope" value="Bacteria"/>
</dbReference>
<feature type="DNA-binding region" description="H-T-H motif" evidence="4">
    <location>
        <begin position="28"/>
        <end position="47"/>
    </location>
</feature>
<dbReference type="RefSeq" id="WP_012826897.1">
    <property type="nucleotide sequence ID" value="NC_013440.1"/>
</dbReference>
<dbReference type="InterPro" id="IPR009057">
    <property type="entry name" value="Homeodomain-like_sf"/>
</dbReference>
<evidence type="ECO:0000256" key="1">
    <source>
        <dbReference type="ARBA" id="ARBA00023015"/>
    </source>
</evidence>
<proteinExistence type="predicted"/>
<dbReference type="InterPro" id="IPR001647">
    <property type="entry name" value="HTH_TetR"/>
</dbReference>
<protein>
    <submittedName>
        <fullName evidence="6">Transcriptional regulator, TetR family</fullName>
    </submittedName>
</protein>
<dbReference type="PANTHER" id="PTHR47506:SF3">
    <property type="entry name" value="HTH-TYPE TRANSCRIPTIONAL REGULATOR LMRA"/>
    <property type="match status" value="1"/>
</dbReference>
<dbReference type="Pfam" id="PF00440">
    <property type="entry name" value="TetR_N"/>
    <property type="match status" value="1"/>
</dbReference>
<dbReference type="SUPFAM" id="SSF46689">
    <property type="entry name" value="Homeodomain-like"/>
    <property type="match status" value="1"/>
</dbReference>
<dbReference type="GO" id="GO:0003677">
    <property type="term" value="F:DNA binding"/>
    <property type="evidence" value="ECO:0007669"/>
    <property type="project" value="UniProtKB-UniRule"/>
</dbReference>
<dbReference type="Proteomes" id="UP000001880">
    <property type="component" value="Chromosome"/>
</dbReference>
<evidence type="ECO:0000256" key="3">
    <source>
        <dbReference type="ARBA" id="ARBA00023163"/>
    </source>
</evidence>
<evidence type="ECO:0000259" key="5">
    <source>
        <dbReference type="PROSITE" id="PS50977"/>
    </source>
</evidence>
<gene>
    <name evidence="6" type="ordered locus">Hoch_1740</name>
</gene>
<evidence type="ECO:0000256" key="4">
    <source>
        <dbReference type="PROSITE-ProRule" id="PRU00335"/>
    </source>
</evidence>
<sequence length="188" mass="19797">MKSPIDSRARFLETTAALLRRQGYHATGLSQIVKRSGAPKGSLYFHFPGGKEELAAAALAQAGEEMYQNLRALALGAAEPGGAIRAVTTALADELEQSQFLDGCPLATVALEASVQSPALQRICSQTFTRWQALIVEVLTAADIEPETAAAQANLVLCAIEGALLISRAHLDVAPLRAAGEQLAALFD</sequence>
<dbReference type="InterPro" id="IPR054156">
    <property type="entry name" value="YxaF_TetR_C"/>
</dbReference>
<feature type="domain" description="HTH tetR-type" evidence="5">
    <location>
        <begin position="5"/>
        <end position="65"/>
    </location>
</feature>
<dbReference type="PANTHER" id="PTHR47506">
    <property type="entry name" value="TRANSCRIPTIONAL REGULATORY PROTEIN"/>
    <property type="match status" value="1"/>
</dbReference>
<dbReference type="InterPro" id="IPR036271">
    <property type="entry name" value="Tet_transcr_reg_TetR-rel_C_sf"/>
</dbReference>
<dbReference type="SUPFAM" id="SSF48498">
    <property type="entry name" value="Tetracyclin repressor-like, C-terminal domain"/>
    <property type="match status" value="1"/>
</dbReference>
<dbReference type="EMBL" id="CP001804">
    <property type="protein sequence ID" value="ACY14289.1"/>
    <property type="molecule type" value="Genomic_DNA"/>
</dbReference>
<keyword evidence="7" id="KW-1185">Reference proteome</keyword>
<accession>D0LXT4</accession>
<reference evidence="6 7" key="1">
    <citation type="journal article" date="2010" name="Stand. Genomic Sci.">
        <title>Complete genome sequence of Haliangium ochraceum type strain (SMP-2).</title>
        <authorList>
            <consortium name="US DOE Joint Genome Institute (JGI-PGF)"/>
            <person name="Ivanova N."/>
            <person name="Daum C."/>
            <person name="Lang E."/>
            <person name="Abt B."/>
            <person name="Kopitz M."/>
            <person name="Saunders E."/>
            <person name="Lapidus A."/>
            <person name="Lucas S."/>
            <person name="Glavina Del Rio T."/>
            <person name="Nolan M."/>
            <person name="Tice H."/>
            <person name="Copeland A."/>
            <person name="Cheng J.F."/>
            <person name="Chen F."/>
            <person name="Bruce D."/>
            <person name="Goodwin L."/>
            <person name="Pitluck S."/>
            <person name="Mavromatis K."/>
            <person name="Pati A."/>
            <person name="Mikhailova N."/>
            <person name="Chen A."/>
            <person name="Palaniappan K."/>
            <person name="Land M."/>
            <person name="Hauser L."/>
            <person name="Chang Y.J."/>
            <person name="Jeffries C.D."/>
            <person name="Detter J.C."/>
            <person name="Brettin T."/>
            <person name="Rohde M."/>
            <person name="Goker M."/>
            <person name="Bristow J."/>
            <person name="Markowitz V."/>
            <person name="Eisen J.A."/>
            <person name="Hugenholtz P."/>
            <person name="Kyrpides N.C."/>
            <person name="Klenk H.P."/>
        </authorList>
    </citation>
    <scope>NUCLEOTIDE SEQUENCE [LARGE SCALE GENOMIC DNA]</scope>
    <source>
        <strain evidence="7">DSM 14365 / CIP 107738 / JCM 11303 / AJ 13395 / SMP-2</strain>
    </source>
</reference>
<evidence type="ECO:0000313" key="7">
    <source>
        <dbReference type="Proteomes" id="UP000001880"/>
    </source>
</evidence>
<dbReference type="AlphaFoldDB" id="D0LXT4"/>
<dbReference type="STRING" id="502025.Hoch_1740"/>
<name>D0LXT4_HALO1</name>
<dbReference type="KEGG" id="hoh:Hoch_1740"/>